<proteinExistence type="predicted"/>
<dbReference type="PANTHER" id="PTHR12308">
    <property type="entry name" value="ANOCTAMIN"/>
    <property type="match status" value="1"/>
</dbReference>
<protein>
    <recommendedName>
        <fullName evidence="6">Anoctamin transmembrane domain-containing protein</fullName>
    </recommendedName>
</protein>
<evidence type="ECO:0000313" key="8">
    <source>
        <dbReference type="Proteomes" id="UP000243217"/>
    </source>
</evidence>
<dbReference type="Proteomes" id="UP000243217">
    <property type="component" value="Unassembled WGS sequence"/>
</dbReference>
<name>A0A1W0A1T7_9STRA</name>
<evidence type="ECO:0000256" key="1">
    <source>
        <dbReference type="ARBA" id="ARBA00004141"/>
    </source>
</evidence>
<keyword evidence="3 5" id="KW-1133">Transmembrane helix</keyword>
<dbReference type="GO" id="GO:0005254">
    <property type="term" value="F:chloride channel activity"/>
    <property type="evidence" value="ECO:0007669"/>
    <property type="project" value="TreeGrafter"/>
</dbReference>
<dbReference type="EMBL" id="JNBS01000653">
    <property type="protein sequence ID" value="OQS04243.1"/>
    <property type="molecule type" value="Genomic_DNA"/>
</dbReference>
<dbReference type="InterPro" id="IPR007632">
    <property type="entry name" value="Anoctamin"/>
</dbReference>
<gene>
    <name evidence="7" type="ORF">THRCLA_03507</name>
</gene>
<feature type="transmembrane region" description="Helical" evidence="5">
    <location>
        <begin position="161"/>
        <end position="180"/>
    </location>
</feature>
<keyword evidence="8" id="KW-1185">Reference proteome</keyword>
<keyword evidence="4 5" id="KW-0472">Membrane</keyword>
<comment type="subcellular location">
    <subcellularLocation>
        <location evidence="1">Membrane</location>
        <topology evidence="1">Multi-pass membrane protein</topology>
    </subcellularLocation>
</comment>
<dbReference type="OrthoDB" id="296386at2759"/>
<keyword evidence="2 5" id="KW-0812">Transmembrane</keyword>
<feature type="domain" description="Anoctamin transmembrane" evidence="6">
    <location>
        <begin position="64"/>
        <end position="198"/>
    </location>
</feature>
<sequence>MVIVLTGGIFYLRWSLAGYRNKDNFVVEIEGHIIPYESMVVTCINLVNIYVIDRLYNLKWCSNSGTLPFFVSSFPLTPLFSFANNLLEICIDRFRVQNDCRRPRPQLASGIGIWTDILEVFVTVAIVSNSWVIFYTYVYVAVLSQYANIHGYKLTSDSNHLEMALFVTFVLVLLAIRPTIAKFIDDIPWYVCRQLARQKHFTKTCCTITQTTTRKM</sequence>
<organism evidence="7 8">
    <name type="scientific">Thraustotheca clavata</name>
    <dbReference type="NCBI Taxonomy" id="74557"/>
    <lineage>
        <taxon>Eukaryota</taxon>
        <taxon>Sar</taxon>
        <taxon>Stramenopiles</taxon>
        <taxon>Oomycota</taxon>
        <taxon>Saprolegniomycetes</taxon>
        <taxon>Saprolegniales</taxon>
        <taxon>Achlyaceae</taxon>
        <taxon>Thraustotheca</taxon>
    </lineage>
</organism>
<evidence type="ECO:0000256" key="4">
    <source>
        <dbReference type="ARBA" id="ARBA00023136"/>
    </source>
</evidence>
<dbReference type="InterPro" id="IPR049452">
    <property type="entry name" value="Anoctamin_TM"/>
</dbReference>
<dbReference type="AlphaFoldDB" id="A0A1W0A1T7"/>
<feature type="transmembrane region" description="Helical" evidence="5">
    <location>
        <begin position="132"/>
        <end position="149"/>
    </location>
</feature>
<dbReference type="GO" id="GO:0016020">
    <property type="term" value="C:membrane"/>
    <property type="evidence" value="ECO:0007669"/>
    <property type="project" value="UniProtKB-SubCell"/>
</dbReference>
<comment type="caution">
    <text evidence="7">The sequence shown here is derived from an EMBL/GenBank/DDBJ whole genome shotgun (WGS) entry which is preliminary data.</text>
</comment>
<evidence type="ECO:0000256" key="2">
    <source>
        <dbReference type="ARBA" id="ARBA00022692"/>
    </source>
</evidence>
<evidence type="ECO:0000256" key="3">
    <source>
        <dbReference type="ARBA" id="ARBA00022989"/>
    </source>
</evidence>
<evidence type="ECO:0000256" key="5">
    <source>
        <dbReference type="SAM" id="Phobius"/>
    </source>
</evidence>
<evidence type="ECO:0000259" key="6">
    <source>
        <dbReference type="Pfam" id="PF04547"/>
    </source>
</evidence>
<dbReference type="Pfam" id="PF04547">
    <property type="entry name" value="Anoctamin"/>
    <property type="match status" value="1"/>
</dbReference>
<accession>A0A1W0A1T7</accession>
<reference evidence="7 8" key="1">
    <citation type="journal article" date="2014" name="Genome Biol. Evol.">
        <title>The secreted proteins of Achlya hypogyna and Thraustotheca clavata identify the ancestral oomycete secretome and reveal gene acquisitions by horizontal gene transfer.</title>
        <authorList>
            <person name="Misner I."/>
            <person name="Blouin N."/>
            <person name="Leonard G."/>
            <person name="Richards T.A."/>
            <person name="Lane C.E."/>
        </authorList>
    </citation>
    <scope>NUCLEOTIDE SEQUENCE [LARGE SCALE GENOMIC DNA]</scope>
    <source>
        <strain evidence="7 8">ATCC 34112</strain>
    </source>
</reference>
<evidence type="ECO:0000313" key="7">
    <source>
        <dbReference type="EMBL" id="OQS04243.1"/>
    </source>
</evidence>
<dbReference type="PANTHER" id="PTHR12308:SF73">
    <property type="entry name" value="ANOCTAMIN"/>
    <property type="match status" value="1"/>
</dbReference>